<dbReference type="Proteomes" id="UP000676325">
    <property type="component" value="Unassembled WGS sequence"/>
</dbReference>
<evidence type="ECO:0000313" key="3">
    <source>
        <dbReference type="Proteomes" id="UP000676325"/>
    </source>
</evidence>
<feature type="transmembrane region" description="Helical" evidence="1">
    <location>
        <begin position="44"/>
        <end position="62"/>
    </location>
</feature>
<feature type="non-terminal residue" evidence="2">
    <location>
        <position position="66"/>
    </location>
</feature>
<keyword evidence="1" id="KW-0812">Transmembrane</keyword>
<keyword evidence="3" id="KW-1185">Reference proteome</keyword>
<comment type="caution">
    <text evidence="2">The sequence shown here is derived from an EMBL/GenBank/DDBJ whole genome shotgun (WGS) entry which is preliminary data.</text>
</comment>
<dbReference type="EMBL" id="JAGSOH010000319">
    <property type="protein sequence ID" value="MBR7831530.1"/>
    <property type="molecule type" value="Genomic_DNA"/>
</dbReference>
<protein>
    <submittedName>
        <fullName evidence="2">Uncharacterized protein</fullName>
    </submittedName>
</protein>
<dbReference type="AlphaFoldDB" id="A0A941EF51"/>
<evidence type="ECO:0000256" key="1">
    <source>
        <dbReference type="SAM" id="Phobius"/>
    </source>
</evidence>
<organism evidence="2 3">
    <name type="scientific">Actinospica acidithermotolerans</name>
    <dbReference type="NCBI Taxonomy" id="2828514"/>
    <lineage>
        <taxon>Bacteria</taxon>
        <taxon>Bacillati</taxon>
        <taxon>Actinomycetota</taxon>
        <taxon>Actinomycetes</taxon>
        <taxon>Catenulisporales</taxon>
        <taxon>Actinospicaceae</taxon>
        <taxon>Actinospica</taxon>
    </lineage>
</organism>
<name>A0A941EF51_9ACTN</name>
<keyword evidence="1" id="KW-0472">Membrane</keyword>
<proteinExistence type="predicted"/>
<keyword evidence="1" id="KW-1133">Transmembrane helix</keyword>
<accession>A0A941EF51</accession>
<evidence type="ECO:0000313" key="2">
    <source>
        <dbReference type="EMBL" id="MBR7831530.1"/>
    </source>
</evidence>
<dbReference type="RefSeq" id="WP_212522630.1">
    <property type="nucleotide sequence ID" value="NZ_JAGSOH010000319.1"/>
</dbReference>
<sequence>MPEIEPEETTLLLPVARAAGPGTAPIPAVEDADGRPRVVRGRRLVLGTGLAAAASAVIWMVLSASS</sequence>
<gene>
    <name evidence="2" type="ORF">KDK95_34900</name>
</gene>
<reference evidence="2" key="1">
    <citation type="submission" date="2021-04" db="EMBL/GenBank/DDBJ databases">
        <title>Genome based classification of Actinospica acidithermotolerans sp. nov., an actinobacterium isolated from an Indonesian hot spring.</title>
        <authorList>
            <person name="Kusuma A.B."/>
            <person name="Putra K.E."/>
            <person name="Nafisah S."/>
            <person name="Loh J."/>
            <person name="Nouioui I."/>
            <person name="Goodfellow M."/>
        </authorList>
    </citation>
    <scope>NUCLEOTIDE SEQUENCE</scope>
    <source>
        <strain evidence="2">MGRD01-02</strain>
    </source>
</reference>